<feature type="transmembrane region" description="Helical" evidence="1">
    <location>
        <begin position="63"/>
        <end position="85"/>
    </location>
</feature>
<evidence type="ECO:0000313" key="2">
    <source>
        <dbReference type="EMBL" id="MCD9880723.1"/>
    </source>
</evidence>
<reference evidence="2" key="1">
    <citation type="submission" date="2021-12" db="EMBL/GenBank/DDBJ databases">
        <authorList>
            <person name="Lee J.-H."/>
            <person name="Kim S.-B."/>
        </authorList>
    </citation>
    <scope>NUCLEOTIDE SEQUENCE</scope>
    <source>
        <strain evidence="2">NR30</strain>
    </source>
</reference>
<accession>A0A9Q3ZAD0</accession>
<comment type="caution">
    <text evidence="2">The sequence shown here is derived from an EMBL/GenBank/DDBJ whole genome shotgun (WGS) entry which is preliminary data.</text>
</comment>
<sequence>MFLGWLVSFVVSVLYTGLVFATYKQITTTTASNTLYLAHALLNGAVVGALIGKVGRDSNGARIGGAVIAALGAFFGYANALPLILAKEQSFMALKNLLEYEPFFPAKAWWHSEATGGVDWFSVLGLVLAAAAAWGVAYLVGNKRRPA</sequence>
<dbReference type="AlphaFoldDB" id="A0A9Q3ZAD0"/>
<keyword evidence="1" id="KW-1133">Transmembrane helix</keyword>
<proteinExistence type="predicted"/>
<feature type="transmembrane region" description="Helical" evidence="1">
    <location>
        <begin position="31"/>
        <end position="51"/>
    </location>
</feature>
<protein>
    <submittedName>
        <fullName evidence="2">Uncharacterized protein</fullName>
    </submittedName>
</protein>
<gene>
    <name evidence="2" type="ORF">LJ657_45740</name>
</gene>
<dbReference type="Proteomes" id="UP001108029">
    <property type="component" value="Unassembled WGS sequence"/>
</dbReference>
<feature type="transmembrane region" description="Helical" evidence="1">
    <location>
        <begin position="120"/>
        <end position="141"/>
    </location>
</feature>
<keyword evidence="1" id="KW-0812">Transmembrane</keyword>
<keyword evidence="1" id="KW-0472">Membrane</keyword>
<dbReference type="EMBL" id="JAJSBI010000045">
    <property type="protein sequence ID" value="MCD9880723.1"/>
    <property type="molecule type" value="Genomic_DNA"/>
</dbReference>
<organism evidence="2 3">
    <name type="scientific">Streptomyces guryensis</name>
    <dbReference type="NCBI Taxonomy" id="2886947"/>
    <lineage>
        <taxon>Bacteria</taxon>
        <taxon>Bacillati</taxon>
        <taxon>Actinomycetota</taxon>
        <taxon>Actinomycetes</taxon>
        <taxon>Kitasatosporales</taxon>
        <taxon>Streptomycetaceae</taxon>
        <taxon>Streptomyces</taxon>
    </lineage>
</organism>
<keyword evidence="3" id="KW-1185">Reference proteome</keyword>
<evidence type="ECO:0000313" key="3">
    <source>
        <dbReference type="Proteomes" id="UP001108029"/>
    </source>
</evidence>
<evidence type="ECO:0000256" key="1">
    <source>
        <dbReference type="SAM" id="Phobius"/>
    </source>
</evidence>
<dbReference type="RefSeq" id="WP_232655646.1">
    <property type="nucleotide sequence ID" value="NZ_JAJSBI010000045.1"/>
</dbReference>
<name>A0A9Q3ZAD0_9ACTN</name>